<gene>
    <name evidence="2" type="ORF">DERYTH_LOCUS20959</name>
</gene>
<dbReference type="GO" id="GO:0003676">
    <property type="term" value="F:nucleic acid binding"/>
    <property type="evidence" value="ECO:0007669"/>
    <property type="project" value="InterPro"/>
</dbReference>
<keyword evidence="3" id="KW-1185">Reference proteome</keyword>
<dbReference type="Gene3D" id="3.30.420.10">
    <property type="entry name" value="Ribonuclease H-like superfamily/Ribonuclease H"/>
    <property type="match status" value="1"/>
</dbReference>
<reference evidence="2" key="1">
    <citation type="submission" date="2021-06" db="EMBL/GenBank/DDBJ databases">
        <authorList>
            <person name="Kallberg Y."/>
            <person name="Tangrot J."/>
            <person name="Rosling A."/>
        </authorList>
    </citation>
    <scope>NUCLEOTIDE SEQUENCE</scope>
    <source>
        <strain evidence="2">MA453B</strain>
    </source>
</reference>
<evidence type="ECO:0000259" key="1">
    <source>
        <dbReference type="Pfam" id="PF13358"/>
    </source>
</evidence>
<dbReference type="AlphaFoldDB" id="A0A9N9JM83"/>
<dbReference type="Pfam" id="PF13358">
    <property type="entry name" value="DDE_3"/>
    <property type="match status" value="1"/>
</dbReference>
<feature type="domain" description="Tc1-like transposase DDE" evidence="1">
    <location>
        <begin position="50"/>
        <end position="126"/>
    </location>
</feature>
<dbReference type="InterPro" id="IPR036397">
    <property type="entry name" value="RNaseH_sf"/>
</dbReference>
<proteinExistence type="predicted"/>
<dbReference type="EMBL" id="CAJVPY010025759">
    <property type="protein sequence ID" value="CAG8788713.1"/>
    <property type="molecule type" value="Genomic_DNA"/>
</dbReference>
<evidence type="ECO:0000313" key="2">
    <source>
        <dbReference type="EMBL" id="CAG8788713.1"/>
    </source>
</evidence>
<dbReference type="Proteomes" id="UP000789405">
    <property type="component" value="Unassembled WGS sequence"/>
</dbReference>
<organism evidence="2 3">
    <name type="scientific">Dentiscutata erythropus</name>
    <dbReference type="NCBI Taxonomy" id="1348616"/>
    <lineage>
        <taxon>Eukaryota</taxon>
        <taxon>Fungi</taxon>
        <taxon>Fungi incertae sedis</taxon>
        <taxon>Mucoromycota</taxon>
        <taxon>Glomeromycotina</taxon>
        <taxon>Glomeromycetes</taxon>
        <taxon>Diversisporales</taxon>
        <taxon>Gigasporaceae</taxon>
        <taxon>Dentiscutata</taxon>
    </lineage>
</organism>
<sequence>MVRRYVDKLEFTLKRLTVIPHKRNTPETILARENYIRKIYEKSIDIHDNIIYIDETGFNLHLSSSRGHALCGQPAIKVVETQREKNITVITAITKDSVLKYSSNLGSTNADIFSKFIEDLIALISKIIKNF</sequence>
<dbReference type="InterPro" id="IPR038717">
    <property type="entry name" value="Tc1-like_DDE_dom"/>
</dbReference>
<evidence type="ECO:0000313" key="3">
    <source>
        <dbReference type="Proteomes" id="UP000789405"/>
    </source>
</evidence>
<protein>
    <submittedName>
        <fullName evidence="2">14854_t:CDS:1</fullName>
    </submittedName>
</protein>
<accession>A0A9N9JM83</accession>
<dbReference type="OrthoDB" id="2216069at2759"/>
<name>A0A9N9JM83_9GLOM</name>
<comment type="caution">
    <text evidence="2">The sequence shown here is derived from an EMBL/GenBank/DDBJ whole genome shotgun (WGS) entry which is preliminary data.</text>
</comment>